<dbReference type="GO" id="GO:0016787">
    <property type="term" value="F:hydrolase activity"/>
    <property type="evidence" value="ECO:0007669"/>
    <property type="project" value="UniProtKB-KW"/>
</dbReference>
<dbReference type="OrthoDB" id="1744952at2759"/>
<evidence type="ECO:0000313" key="9">
    <source>
        <dbReference type="Proteomes" id="UP000675881"/>
    </source>
</evidence>
<sequence>MFLPKHVKEAYRLLNKSIIRVDQPDIHLNDEDEEMEVDIDEEEEERRGGISSQASEGPTTTIGGLEKKQVRLSYEDYRTLSNIIIHYLRKKEAEYEETESRIGDDEELASGTLRKLDVINWYLEEISNDIASQEELLENKFIVEKVIDRLIYQDQVLIPLSKNWSKGILRRPK</sequence>
<dbReference type="Pfam" id="PF18263">
    <property type="entry name" value="WHD_MCM6"/>
    <property type="match status" value="1"/>
</dbReference>
<dbReference type="AlphaFoldDB" id="A0A7R8CW09"/>
<evidence type="ECO:0000256" key="2">
    <source>
        <dbReference type="ARBA" id="ARBA00008010"/>
    </source>
</evidence>
<proteinExistence type="inferred from homology"/>
<accession>A0A7R8CW09</accession>
<reference evidence="8" key="1">
    <citation type="submission" date="2021-02" db="EMBL/GenBank/DDBJ databases">
        <authorList>
            <person name="Bekaert M."/>
        </authorList>
    </citation>
    <scope>NUCLEOTIDE SEQUENCE</scope>
    <source>
        <strain evidence="8">IoA-00</strain>
    </source>
</reference>
<keyword evidence="3" id="KW-0235">DNA replication</keyword>
<keyword evidence="5" id="KW-0539">Nucleus</keyword>
<feature type="region of interest" description="Disordered" evidence="6">
    <location>
        <begin position="37"/>
        <end position="62"/>
    </location>
</feature>
<dbReference type="GO" id="GO:0006260">
    <property type="term" value="P:DNA replication"/>
    <property type="evidence" value="ECO:0007669"/>
    <property type="project" value="UniProtKB-KW"/>
</dbReference>
<protein>
    <submittedName>
        <fullName evidence="8">MCM6</fullName>
        <ecNumber evidence="8">3.6.4.12</ecNumber>
    </submittedName>
</protein>
<dbReference type="GO" id="GO:0003678">
    <property type="term" value="F:DNA helicase activity"/>
    <property type="evidence" value="ECO:0007669"/>
    <property type="project" value="UniProtKB-EC"/>
</dbReference>
<evidence type="ECO:0000256" key="3">
    <source>
        <dbReference type="ARBA" id="ARBA00022705"/>
    </source>
</evidence>
<dbReference type="EMBL" id="HG994584">
    <property type="protein sequence ID" value="CAF2949184.1"/>
    <property type="molecule type" value="Genomic_DNA"/>
</dbReference>
<evidence type="ECO:0000256" key="6">
    <source>
        <dbReference type="SAM" id="MobiDB-lite"/>
    </source>
</evidence>
<dbReference type="InterPro" id="IPR041024">
    <property type="entry name" value="Mcm6_C"/>
</dbReference>
<keyword evidence="8" id="KW-0378">Hydrolase</keyword>
<keyword evidence="4" id="KW-0547">Nucleotide-binding</keyword>
<dbReference type="Proteomes" id="UP000675881">
    <property type="component" value="Chromosome 5"/>
</dbReference>
<evidence type="ECO:0000313" key="8">
    <source>
        <dbReference type="EMBL" id="CAF2949184.1"/>
    </source>
</evidence>
<dbReference type="Gene3D" id="1.20.58.870">
    <property type="match status" value="1"/>
</dbReference>
<feature type="domain" description="Mcm6 C-terminal winged-helix" evidence="7">
    <location>
        <begin position="69"/>
        <end position="163"/>
    </location>
</feature>
<gene>
    <name evidence="8" type="ORF">LSAA_10012</name>
</gene>
<dbReference type="GO" id="GO:0005634">
    <property type="term" value="C:nucleus"/>
    <property type="evidence" value="ECO:0007669"/>
    <property type="project" value="UniProtKB-SubCell"/>
</dbReference>
<comment type="subcellular location">
    <subcellularLocation>
        <location evidence="1">Nucleus</location>
    </subcellularLocation>
</comment>
<comment type="similarity">
    <text evidence="2">Belongs to the MCM family.</text>
</comment>
<organism evidence="8 9">
    <name type="scientific">Lepeophtheirus salmonis</name>
    <name type="common">Salmon louse</name>
    <name type="synonym">Caligus salmonis</name>
    <dbReference type="NCBI Taxonomy" id="72036"/>
    <lineage>
        <taxon>Eukaryota</taxon>
        <taxon>Metazoa</taxon>
        <taxon>Ecdysozoa</taxon>
        <taxon>Arthropoda</taxon>
        <taxon>Crustacea</taxon>
        <taxon>Multicrustacea</taxon>
        <taxon>Hexanauplia</taxon>
        <taxon>Copepoda</taxon>
        <taxon>Siphonostomatoida</taxon>
        <taxon>Caligidae</taxon>
        <taxon>Lepeophtheirus</taxon>
    </lineage>
</organism>
<evidence type="ECO:0000256" key="5">
    <source>
        <dbReference type="ARBA" id="ARBA00023242"/>
    </source>
</evidence>
<feature type="compositionally biased region" description="Polar residues" evidence="6">
    <location>
        <begin position="50"/>
        <end position="62"/>
    </location>
</feature>
<dbReference type="EC" id="3.6.4.12" evidence="8"/>
<evidence type="ECO:0000256" key="1">
    <source>
        <dbReference type="ARBA" id="ARBA00004123"/>
    </source>
</evidence>
<keyword evidence="4" id="KW-0347">Helicase</keyword>
<keyword evidence="9" id="KW-1185">Reference proteome</keyword>
<name>A0A7R8CW09_LEPSM</name>
<keyword evidence="4" id="KW-0067">ATP-binding</keyword>
<evidence type="ECO:0000259" key="7">
    <source>
        <dbReference type="Pfam" id="PF18263"/>
    </source>
</evidence>
<evidence type="ECO:0000256" key="4">
    <source>
        <dbReference type="ARBA" id="ARBA00022806"/>
    </source>
</evidence>